<proteinExistence type="predicted"/>
<evidence type="ECO:0000313" key="1">
    <source>
        <dbReference type="EMBL" id="KAI4358016.1"/>
    </source>
</evidence>
<keyword evidence="2" id="KW-1185">Reference proteome</keyword>
<comment type="caution">
    <text evidence="1">The sequence shown here is derived from an EMBL/GenBank/DDBJ whole genome shotgun (WGS) entry which is preliminary data.</text>
</comment>
<dbReference type="Proteomes" id="UP000828941">
    <property type="component" value="Chromosome 1"/>
</dbReference>
<name>A0ACB9QAW6_BAUVA</name>
<evidence type="ECO:0000313" key="2">
    <source>
        <dbReference type="Proteomes" id="UP000828941"/>
    </source>
</evidence>
<accession>A0ACB9QAW6</accession>
<dbReference type="EMBL" id="CM039426">
    <property type="protein sequence ID" value="KAI4358016.1"/>
    <property type="molecule type" value="Genomic_DNA"/>
</dbReference>
<organism evidence="1 2">
    <name type="scientific">Bauhinia variegata</name>
    <name type="common">Purple orchid tree</name>
    <name type="synonym">Phanera variegata</name>
    <dbReference type="NCBI Taxonomy" id="167791"/>
    <lineage>
        <taxon>Eukaryota</taxon>
        <taxon>Viridiplantae</taxon>
        <taxon>Streptophyta</taxon>
        <taxon>Embryophyta</taxon>
        <taxon>Tracheophyta</taxon>
        <taxon>Spermatophyta</taxon>
        <taxon>Magnoliopsida</taxon>
        <taxon>eudicotyledons</taxon>
        <taxon>Gunneridae</taxon>
        <taxon>Pentapetalae</taxon>
        <taxon>rosids</taxon>
        <taxon>fabids</taxon>
        <taxon>Fabales</taxon>
        <taxon>Fabaceae</taxon>
        <taxon>Cercidoideae</taxon>
        <taxon>Cercideae</taxon>
        <taxon>Bauhiniinae</taxon>
        <taxon>Bauhinia</taxon>
    </lineage>
</organism>
<protein>
    <submittedName>
        <fullName evidence="1">Uncharacterized protein</fullName>
    </submittedName>
</protein>
<gene>
    <name evidence="1" type="ORF">L6164_001925</name>
</gene>
<sequence length="196" mass="21295">MEVLKPNPANACSLEITVISAQNLFVDRNPATENAFVVVRAESINCCTTSMAREGGSCPSWNEKFLLDIPLHARSITFEVQCKIPTGAVRSVGVARIAVSDFLAAGSVPENLQSLSFRLRNWDGRRSGVINFSVKVKSPEDSIPAMKPAKGMVVSSSEFESEVTGVQVGDEKNSNGVAIGIPIWWNYPTNMFQKCN</sequence>
<reference evidence="1 2" key="1">
    <citation type="journal article" date="2022" name="DNA Res.">
        <title>Chromosomal-level genome assembly of the orchid tree Bauhinia variegata (Leguminosae; Cercidoideae) supports the allotetraploid origin hypothesis of Bauhinia.</title>
        <authorList>
            <person name="Zhong Y."/>
            <person name="Chen Y."/>
            <person name="Zheng D."/>
            <person name="Pang J."/>
            <person name="Liu Y."/>
            <person name="Luo S."/>
            <person name="Meng S."/>
            <person name="Qian L."/>
            <person name="Wei D."/>
            <person name="Dai S."/>
            <person name="Zhou R."/>
        </authorList>
    </citation>
    <scope>NUCLEOTIDE SEQUENCE [LARGE SCALE GENOMIC DNA]</scope>
    <source>
        <strain evidence="1">BV-YZ2020</strain>
    </source>
</reference>